<evidence type="ECO:0000313" key="2">
    <source>
        <dbReference type="Proteomes" id="UP000483293"/>
    </source>
</evidence>
<proteinExistence type="predicted"/>
<keyword evidence="2" id="KW-1185">Reference proteome</keyword>
<comment type="caution">
    <text evidence="1">The sequence shown here is derived from an EMBL/GenBank/DDBJ whole genome shotgun (WGS) entry which is preliminary data.</text>
</comment>
<dbReference type="RefSeq" id="WP_163196283.1">
    <property type="nucleotide sequence ID" value="NZ_WHZV01000001.1"/>
</dbReference>
<dbReference type="Proteomes" id="UP000483293">
    <property type="component" value="Unassembled WGS sequence"/>
</dbReference>
<organism evidence="1 2">
    <name type="scientific">Bifidobacterium platyrrhinorum</name>
    <dbReference type="NCBI Taxonomy" id="2661628"/>
    <lineage>
        <taxon>Bacteria</taxon>
        <taxon>Bacillati</taxon>
        <taxon>Actinomycetota</taxon>
        <taxon>Actinomycetes</taxon>
        <taxon>Bifidobacteriales</taxon>
        <taxon>Bifidobacteriaceae</taxon>
        <taxon>Bifidobacterium</taxon>
    </lineage>
</organism>
<dbReference type="AlphaFoldDB" id="A0A6L9SPZ0"/>
<dbReference type="EMBL" id="WHZV01000001">
    <property type="protein sequence ID" value="NEG54607.1"/>
    <property type="molecule type" value="Genomic_DNA"/>
</dbReference>
<name>A0A6L9SPZ0_9BIFI</name>
<protein>
    <recommendedName>
        <fullName evidence="3">CTP synthase</fullName>
    </recommendedName>
</protein>
<reference evidence="1 2" key="1">
    <citation type="submission" date="2019-10" db="EMBL/GenBank/DDBJ databases">
        <title>Bifidobacterium from non-human primates.</title>
        <authorList>
            <person name="Modesto M."/>
        </authorList>
    </citation>
    <scope>NUCLEOTIDE SEQUENCE [LARGE SCALE GENOMIC DNA]</scope>
    <source>
        <strain evidence="1 2">SMA15</strain>
    </source>
</reference>
<gene>
    <name evidence="1" type="ORF">GFD21_02170</name>
</gene>
<sequence>MKTHKGVTALLRAAERERRCAIGENRALYHALRRRTKSLEVTSPYPNLFADAAYWESLNPEERSLHVIRALARLHPKWIFAGLSAACVYGYQHGYSLHDGSVFIACEHGRNAADASKLRRLYIRTDILRYTCNGIPVTSPAQTLLDCAAYPFANALAIYDSAFRTPYAKPEEVRARMLRVNCDESAVTRLLRHADSRSENGGESFARGRMIELGFAVPALQVEFDNPDNHRMPYRVDFCWKLSDGRVIIAEFDGTAKYRDGSNKNRASIQAKLDYERRREHHLKEAGVTAIVHLFYEDVTVDDRLRSKLLSSGVPYLR</sequence>
<evidence type="ECO:0008006" key="3">
    <source>
        <dbReference type="Google" id="ProtNLM"/>
    </source>
</evidence>
<accession>A0A6L9SPZ0</accession>
<evidence type="ECO:0000313" key="1">
    <source>
        <dbReference type="EMBL" id="NEG54607.1"/>
    </source>
</evidence>